<proteinExistence type="predicted"/>
<evidence type="ECO:0000313" key="3">
    <source>
        <dbReference type="EMBL" id="SEL13629.1"/>
    </source>
</evidence>
<evidence type="ECO:0000256" key="1">
    <source>
        <dbReference type="PROSITE-ProRule" id="PRU01363"/>
    </source>
</evidence>
<reference evidence="4" key="1">
    <citation type="submission" date="2016-10" db="EMBL/GenBank/DDBJ databases">
        <authorList>
            <person name="Varghese N."/>
            <person name="Submissions S."/>
        </authorList>
    </citation>
    <scope>NUCLEOTIDE SEQUENCE [LARGE SCALE GENOMIC DNA]</scope>
    <source>
        <strain evidence="4">DSM 17044</strain>
    </source>
</reference>
<feature type="region of interest" description="N-terminal hotdog fold" evidence="1">
    <location>
        <begin position="1"/>
        <end position="135"/>
    </location>
</feature>
<dbReference type="InterPro" id="IPR049552">
    <property type="entry name" value="PKS_DH_N"/>
</dbReference>
<feature type="domain" description="PKS/mFAS DH" evidence="2">
    <location>
        <begin position="1"/>
        <end position="286"/>
    </location>
</feature>
<dbReference type="Proteomes" id="UP000182719">
    <property type="component" value="Unassembled WGS sequence"/>
</dbReference>
<comment type="caution">
    <text evidence="1">Lacks conserved residue(s) required for the propagation of feature annotation.</text>
</comment>
<keyword evidence="4" id="KW-1185">Reference proteome</keyword>
<dbReference type="RefSeq" id="WP_075006147.1">
    <property type="nucleotide sequence ID" value="NZ_FOAP01000004.1"/>
</dbReference>
<evidence type="ECO:0000259" key="2">
    <source>
        <dbReference type="PROSITE" id="PS52019"/>
    </source>
</evidence>
<dbReference type="InterPro" id="IPR049900">
    <property type="entry name" value="PKS_mFAS_DH"/>
</dbReference>
<evidence type="ECO:0000313" key="4">
    <source>
        <dbReference type="Proteomes" id="UP000182719"/>
    </source>
</evidence>
<dbReference type="InterPro" id="IPR042104">
    <property type="entry name" value="PKS_dehydratase_sf"/>
</dbReference>
<feature type="region of interest" description="C-terminal hotdog fold" evidence="1">
    <location>
        <begin position="146"/>
        <end position="286"/>
    </location>
</feature>
<dbReference type="OrthoDB" id="5499808at2"/>
<dbReference type="AlphaFoldDB" id="A0A1H7MRD0"/>
<dbReference type="InterPro" id="IPR020807">
    <property type="entry name" value="PKS_DH"/>
</dbReference>
<dbReference type="SMART" id="SM00826">
    <property type="entry name" value="PKS_DH"/>
    <property type="match status" value="1"/>
</dbReference>
<sequence length="286" mass="31594">MSAYEPQLGNVSVEQGTWRFERAMDIQTDPYLLDHVVEGLPVLPAAYLLGLMTQAAHRMLPHRTVRGVRNVRFVQAARFKGHRSLQLTVTAEPVETEPDRISVVISSRMAPPRGGSPYILRTHASGEVLMGEPEERAARFQRIDFAGAADYAELYALPKEIRHGPAFLAGVCYRHRSPDQLLAAVASPGRPQRGWQGAPDTPGWPSTLLNAVLHVGFSLGVLSRARTLLPLEIEAADLYAVPQGPVQVFARRKSTQDSRQSLHVVSWDERGRPVGVFRGFALQEVP</sequence>
<name>A0A1H7MRD0_STIAU</name>
<accession>A0A1H7MRD0</accession>
<dbReference type="PROSITE" id="PS52019">
    <property type="entry name" value="PKS_MFAS_DH"/>
    <property type="match status" value="1"/>
</dbReference>
<gene>
    <name evidence="3" type="ORF">SAMN05444354_10478</name>
</gene>
<dbReference type="Gene3D" id="3.10.129.110">
    <property type="entry name" value="Polyketide synthase dehydratase"/>
    <property type="match status" value="1"/>
</dbReference>
<dbReference type="Pfam" id="PF21089">
    <property type="entry name" value="PKS_DH_N"/>
    <property type="match status" value="1"/>
</dbReference>
<organism evidence="3 4">
    <name type="scientific">Stigmatella aurantiaca</name>
    <dbReference type="NCBI Taxonomy" id="41"/>
    <lineage>
        <taxon>Bacteria</taxon>
        <taxon>Pseudomonadati</taxon>
        <taxon>Myxococcota</taxon>
        <taxon>Myxococcia</taxon>
        <taxon>Myxococcales</taxon>
        <taxon>Cystobacterineae</taxon>
        <taxon>Archangiaceae</taxon>
        <taxon>Stigmatella</taxon>
    </lineage>
</organism>
<protein>
    <submittedName>
        <fullName evidence="3">Polyketide synthase dehydratase</fullName>
    </submittedName>
</protein>
<dbReference type="EMBL" id="FOAP01000004">
    <property type="protein sequence ID" value="SEL13629.1"/>
    <property type="molecule type" value="Genomic_DNA"/>
</dbReference>